<organism evidence="1 2">
    <name type="scientific">Cirrhinus molitorella</name>
    <name type="common">mud carp</name>
    <dbReference type="NCBI Taxonomy" id="172907"/>
    <lineage>
        <taxon>Eukaryota</taxon>
        <taxon>Metazoa</taxon>
        <taxon>Chordata</taxon>
        <taxon>Craniata</taxon>
        <taxon>Vertebrata</taxon>
        <taxon>Euteleostomi</taxon>
        <taxon>Actinopterygii</taxon>
        <taxon>Neopterygii</taxon>
        <taxon>Teleostei</taxon>
        <taxon>Ostariophysi</taxon>
        <taxon>Cypriniformes</taxon>
        <taxon>Cyprinidae</taxon>
        <taxon>Labeoninae</taxon>
        <taxon>Labeonini</taxon>
        <taxon>Cirrhinus</taxon>
    </lineage>
</organism>
<evidence type="ECO:0000313" key="1">
    <source>
        <dbReference type="EMBL" id="KAK2866999.1"/>
    </source>
</evidence>
<dbReference type="Proteomes" id="UP001187343">
    <property type="component" value="Unassembled WGS sequence"/>
</dbReference>
<comment type="caution">
    <text evidence="1">The sequence shown here is derived from an EMBL/GenBank/DDBJ whole genome shotgun (WGS) entry which is preliminary data.</text>
</comment>
<protein>
    <submittedName>
        <fullName evidence="1">Uncharacterized protein</fullName>
    </submittedName>
</protein>
<keyword evidence="2" id="KW-1185">Reference proteome</keyword>
<dbReference type="AlphaFoldDB" id="A0AA88TB75"/>
<accession>A0AA88TB75</accession>
<evidence type="ECO:0000313" key="2">
    <source>
        <dbReference type="Proteomes" id="UP001187343"/>
    </source>
</evidence>
<sequence length="85" mass="9957">MGVFLHRHVWKWVHTHCRIPITCDSASFRFACQVSSGCELERVPQHSAFVSLITTRQEHKNSQSPRSTQQTGKNWTLFNEDIMWN</sequence>
<proteinExistence type="predicted"/>
<gene>
    <name evidence="1" type="ORF">Q8A67_025116</name>
</gene>
<reference evidence="1" key="1">
    <citation type="submission" date="2023-08" db="EMBL/GenBank/DDBJ databases">
        <title>Chromosome-level Genome Assembly of mud carp (Cirrhinus molitorella).</title>
        <authorList>
            <person name="Liu H."/>
        </authorList>
    </citation>
    <scope>NUCLEOTIDE SEQUENCE</scope>
    <source>
        <strain evidence="1">Prfri</strain>
        <tissue evidence="1">Muscle</tissue>
    </source>
</reference>
<dbReference type="EMBL" id="JAUYZG010000025">
    <property type="protein sequence ID" value="KAK2866999.1"/>
    <property type="molecule type" value="Genomic_DNA"/>
</dbReference>
<name>A0AA88TB75_9TELE</name>